<dbReference type="PANTHER" id="PTHR34737">
    <property type="entry name" value="EF-HAND DOMAIN-CONTAINING PROTEIN"/>
    <property type="match status" value="1"/>
</dbReference>
<evidence type="ECO:0000256" key="3">
    <source>
        <dbReference type="SAM" id="SignalP"/>
    </source>
</evidence>
<proteinExistence type="predicted"/>
<dbReference type="eggNOG" id="ENOG502S9GS">
    <property type="taxonomic scope" value="Eukaryota"/>
</dbReference>
<dbReference type="OMA" id="ESWTTEF"/>
<evidence type="ECO:0000313" key="6">
    <source>
        <dbReference type="Proteomes" id="UP000011713"/>
    </source>
</evidence>
<dbReference type="InterPro" id="IPR057626">
    <property type="entry name" value="S-S_Temptin"/>
</dbReference>
<feature type="signal peptide" evidence="3">
    <location>
        <begin position="1"/>
        <end position="21"/>
    </location>
</feature>
<feature type="region of interest" description="Disordered" evidence="1">
    <location>
        <begin position="132"/>
        <end position="172"/>
    </location>
</feature>
<dbReference type="Pfam" id="PF24784">
    <property type="entry name" value="Temptin_C"/>
    <property type="match status" value="1"/>
</dbReference>
<keyword evidence="2" id="KW-0812">Transmembrane</keyword>
<feature type="chain" id="PRO_5004049041" description="Temptin Cys/Cys disulfide domain-containing protein" evidence="3">
    <location>
        <begin position="22"/>
        <end position="196"/>
    </location>
</feature>
<dbReference type="VEuPathDB" id="FungiDB:HpaG811917"/>
<keyword evidence="2" id="KW-1133">Transmembrane helix</keyword>
<evidence type="ECO:0000259" key="4">
    <source>
        <dbReference type="Pfam" id="PF24784"/>
    </source>
</evidence>
<keyword evidence="3" id="KW-0732">Signal</keyword>
<dbReference type="EMBL" id="JH598057">
    <property type="status" value="NOT_ANNOTATED_CDS"/>
    <property type="molecule type" value="Genomic_DNA"/>
</dbReference>
<dbReference type="InParanoid" id="M4BZ94"/>
<evidence type="ECO:0000256" key="2">
    <source>
        <dbReference type="SAM" id="Phobius"/>
    </source>
</evidence>
<feature type="domain" description="Temptin Cys/Cys disulfide" evidence="4">
    <location>
        <begin position="20"/>
        <end position="112"/>
    </location>
</feature>
<name>M4BZ94_HYAAE</name>
<evidence type="ECO:0000313" key="5">
    <source>
        <dbReference type="EnsemblProtists" id="HpaP811917"/>
    </source>
</evidence>
<dbReference type="PANTHER" id="PTHR34737:SF2">
    <property type="entry name" value="EF-HAND DOMAIN-CONTAINING PROTEIN"/>
    <property type="match status" value="1"/>
</dbReference>
<accession>M4BZ94</accession>
<feature type="transmembrane region" description="Helical" evidence="2">
    <location>
        <begin position="176"/>
        <end position="195"/>
    </location>
</feature>
<protein>
    <recommendedName>
        <fullName evidence="4">Temptin Cys/Cys disulfide domain-containing protein</fullName>
    </recommendedName>
</protein>
<dbReference type="InterPro" id="IPR055313">
    <property type="entry name" value="Temptin-like"/>
</dbReference>
<dbReference type="STRING" id="559515.M4BZ94"/>
<sequence>MPRTTLSLVLVAAATTVLVDAKPEYVARVPNGANVNGVAALGHVDPSGGGDNNAFGLKFRSVGETWTRDLCMDDSDGDGQTNGHELGDPCCEWVQDTNAVLRWTTGLSHPGDALSMSDASLWEGLDCDMTGMPNLTTPNATTDDVGATSPDETGSTPLGPDQTDDPAAPTSGATSLAVPAIFSTIAFGAGVAAFFM</sequence>
<reference evidence="5" key="2">
    <citation type="submission" date="2015-06" db="UniProtKB">
        <authorList>
            <consortium name="EnsemblProtists"/>
        </authorList>
    </citation>
    <scope>IDENTIFICATION</scope>
    <source>
        <strain evidence="5">Emoy2</strain>
    </source>
</reference>
<dbReference type="Proteomes" id="UP000011713">
    <property type="component" value="Unassembled WGS sequence"/>
</dbReference>
<feature type="compositionally biased region" description="Polar residues" evidence="1">
    <location>
        <begin position="133"/>
        <end position="142"/>
    </location>
</feature>
<evidence type="ECO:0000256" key="1">
    <source>
        <dbReference type="SAM" id="MobiDB-lite"/>
    </source>
</evidence>
<dbReference type="HOGENOM" id="CLU_079777_1_1_1"/>
<organism evidence="5 6">
    <name type="scientific">Hyaloperonospora arabidopsidis (strain Emoy2)</name>
    <name type="common">Downy mildew agent</name>
    <name type="synonym">Peronospora arabidopsidis</name>
    <dbReference type="NCBI Taxonomy" id="559515"/>
    <lineage>
        <taxon>Eukaryota</taxon>
        <taxon>Sar</taxon>
        <taxon>Stramenopiles</taxon>
        <taxon>Oomycota</taxon>
        <taxon>Peronosporomycetes</taxon>
        <taxon>Peronosporales</taxon>
        <taxon>Peronosporaceae</taxon>
        <taxon>Hyaloperonospora</taxon>
    </lineage>
</organism>
<dbReference type="AlphaFoldDB" id="M4BZ94"/>
<keyword evidence="2" id="KW-0472">Membrane</keyword>
<reference evidence="6" key="1">
    <citation type="journal article" date="2010" name="Science">
        <title>Signatures of adaptation to obligate biotrophy in the Hyaloperonospora arabidopsidis genome.</title>
        <authorList>
            <person name="Baxter L."/>
            <person name="Tripathy S."/>
            <person name="Ishaque N."/>
            <person name="Boot N."/>
            <person name="Cabral A."/>
            <person name="Kemen E."/>
            <person name="Thines M."/>
            <person name="Ah-Fong A."/>
            <person name="Anderson R."/>
            <person name="Badejoko W."/>
            <person name="Bittner-Eddy P."/>
            <person name="Boore J.L."/>
            <person name="Chibucos M.C."/>
            <person name="Coates M."/>
            <person name="Dehal P."/>
            <person name="Delehaunty K."/>
            <person name="Dong S."/>
            <person name="Downton P."/>
            <person name="Dumas B."/>
            <person name="Fabro G."/>
            <person name="Fronick C."/>
            <person name="Fuerstenberg S.I."/>
            <person name="Fulton L."/>
            <person name="Gaulin E."/>
            <person name="Govers F."/>
            <person name="Hughes L."/>
            <person name="Humphray S."/>
            <person name="Jiang R.H."/>
            <person name="Judelson H."/>
            <person name="Kamoun S."/>
            <person name="Kyung K."/>
            <person name="Meijer H."/>
            <person name="Minx P."/>
            <person name="Morris P."/>
            <person name="Nelson J."/>
            <person name="Phuntumart V."/>
            <person name="Qutob D."/>
            <person name="Rehmany A."/>
            <person name="Rougon-Cardoso A."/>
            <person name="Ryden P."/>
            <person name="Torto-Alalibo T."/>
            <person name="Studholme D."/>
            <person name="Wang Y."/>
            <person name="Win J."/>
            <person name="Wood J."/>
            <person name="Clifton S.W."/>
            <person name="Rogers J."/>
            <person name="Van den Ackerveken G."/>
            <person name="Jones J.D."/>
            <person name="McDowell J.M."/>
            <person name="Beynon J."/>
            <person name="Tyler B.M."/>
        </authorList>
    </citation>
    <scope>NUCLEOTIDE SEQUENCE [LARGE SCALE GENOMIC DNA]</scope>
    <source>
        <strain evidence="6">Emoy2</strain>
    </source>
</reference>
<keyword evidence="6" id="KW-1185">Reference proteome</keyword>
<dbReference type="EnsemblProtists" id="HpaT811917">
    <property type="protein sequence ID" value="HpaP811917"/>
    <property type="gene ID" value="HpaG811917"/>
</dbReference>